<comment type="caution">
    <text evidence="2">The sequence shown here is derived from an EMBL/GenBank/DDBJ whole genome shotgun (WGS) entry which is preliminary data.</text>
</comment>
<proteinExistence type="predicted"/>
<evidence type="ECO:0000259" key="1">
    <source>
        <dbReference type="Pfam" id="PF24758"/>
    </source>
</evidence>
<keyword evidence="3" id="KW-1185">Reference proteome</keyword>
<gene>
    <name evidence="2" type="ORF">A4A49_58723</name>
</gene>
<feature type="domain" description="F-box/LRR-repeat protein 15/At3g58940/PEG3-like LRR" evidence="1">
    <location>
        <begin position="95"/>
        <end position="199"/>
    </location>
</feature>
<dbReference type="Proteomes" id="UP000187609">
    <property type="component" value="Unassembled WGS sequence"/>
</dbReference>
<dbReference type="Gramene" id="OIS96255">
    <property type="protein sequence ID" value="OIS96255"/>
    <property type="gene ID" value="A4A49_58723"/>
</dbReference>
<dbReference type="Gene3D" id="3.80.10.10">
    <property type="entry name" value="Ribonuclease Inhibitor"/>
    <property type="match status" value="1"/>
</dbReference>
<reference evidence="2" key="1">
    <citation type="submission" date="2016-11" db="EMBL/GenBank/DDBJ databases">
        <title>The genome of Nicotiana attenuata.</title>
        <authorList>
            <person name="Xu S."/>
            <person name="Brockmoeller T."/>
            <person name="Gaquerel E."/>
            <person name="Navarro A."/>
            <person name="Kuhl H."/>
            <person name="Gase K."/>
            <person name="Ling Z."/>
            <person name="Zhou W."/>
            <person name="Kreitzer C."/>
            <person name="Stanke M."/>
            <person name="Tang H."/>
            <person name="Lyons E."/>
            <person name="Pandey P."/>
            <person name="Pandey S.P."/>
            <person name="Timmermann B."/>
            <person name="Baldwin I.T."/>
        </authorList>
    </citation>
    <scope>NUCLEOTIDE SEQUENCE [LARGE SCALE GENOMIC DNA]</scope>
    <source>
        <strain evidence="2">UT</strain>
    </source>
</reference>
<dbReference type="InterPro" id="IPR053772">
    <property type="entry name" value="At1g61320/At1g61330-like"/>
</dbReference>
<dbReference type="InterPro" id="IPR032675">
    <property type="entry name" value="LRR_dom_sf"/>
</dbReference>
<dbReference type="Pfam" id="PF24758">
    <property type="entry name" value="LRR_At5g56370"/>
    <property type="match status" value="1"/>
</dbReference>
<dbReference type="PANTHER" id="PTHR34145">
    <property type="entry name" value="OS02G0105600 PROTEIN"/>
    <property type="match status" value="1"/>
</dbReference>
<name>A0A1J6I6T0_NICAT</name>
<dbReference type="AlphaFoldDB" id="A0A1J6I6T0"/>
<dbReference type="OMA" id="CRIFTCS"/>
<accession>A0A1J6I6T0</accession>
<dbReference type="SUPFAM" id="SSF52047">
    <property type="entry name" value="RNI-like"/>
    <property type="match status" value="1"/>
</dbReference>
<sequence length="240" mass="27298">MSRCNVASNVRKSSTIIGDLPNDILHRMLELIPIQHPHLVFDRHFFQYVSNKDDSAASIIYKILMQHTGPILGFHLISKTHELSQSDMDQCIIFVSKQGIQKLTLDLAKSNGGKYRLPCRIFTCSTLTHLKLSRCIFKVPDGIQFPNLVCLELNHSEVDRGRRSEGSLILPMLEILKLRCCIGVNHVNIFAPKIEDLSLRLKYAIIAYHQVTFQCFNVNPIFTSTKHLCLNGTSLEVRKL</sequence>
<dbReference type="InterPro" id="IPR055411">
    <property type="entry name" value="LRR_FXL15/At3g58940/PEG3-like"/>
</dbReference>
<protein>
    <recommendedName>
        <fullName evidence="1">F-box/LRR-repeat protein 15/At3g58940/PEG3-like LRR domain-containing protein</fullName>
    </recommendedName>
</protein>
<organism evidence="2 3">
    <name type="scientific">Nicotiana attenuata</name>
    <name type="common">Coyote tobacco</name>
    <dbReference type="NCBI Taxonomy" id="49451"/>
    <lineage>
        <taxon>Eukaryota</taxon>
        <taxon>Viridiplantae</taxon>
        <taxon>Streptophyta</taxon>
        <taxon>Embryophyta</taxon>
        <taxon>Tracheophyta</taxon>
        <taxon>Spermatophyta</taxon>
        <taxon>Magnoliopsida</taxon>
        <taxon>eudicotyledons</taxon>
        <taxon>Gunneridae</taxon>
        <taxon>Pentapetalae</taxon>
        <taxon>asterids</taxon>
        <taxon>lamiids</taxon>
        <taxon>Solanales</taxon>
        <taxon>Solanaceae</taxon>
        <taxon>Nicotianoideae</taxon>
        <taxon>Nicotianeae</taxon>
        <taxon>Nicotiana</taxon>
    </lineage>
</organism>
<evidence type="ECO:0000313" key="2">
    <source>
        <dbReference type="EMBL" id="OIS96255.1"/>
    </source>
</evidence>
<dbReference type="EMBL" id="MJEQ01037194">
    <property type="protein sequence ID" value="OIS96255.1"/>
    <property type="molecule type" value="Genomic_DNA"/>
</dbReference>
<evidence type="ECO:0000313" key="3">
    <source>
        <dbReference type="Proteomes" id="UP000187609"/>
    </source>
</evidence>